<comment type="subcellular location">
    <subcellularLocation>
        <location evidence="1">Cell membrane</location>
        <topology evidence="1">Multi-pass membrane protein</topology>
    </subcellularLocation>
</comment>
<dbReference type="RefSeq" id="WP_239145752.1">
    <property type="nucleotide sequence ID" value="NZ_BAAAQE010000094.1"/>
</dbReference>
<evidence type="ECO:0000256" key="6">
    <source>
        <dbReference type="ARBA" id="ARBA00022989"/>
    </source>
</evidence>
<dbReference type="InterPro" id="IPR037294">
    <property type="entry name" value="ABC_BtuC-like"/>
</dbReference>
<evidence type="ECO:0000256" key="4">
    <source>
        <dbReference type="ARBA" id="ARBA00022475"/>
    </source>
</evidence>
<dbReference type="CDD" id="cd06550">
    <property type="entry name" value="TM_ABC_iron-siderophores_like"/>
    <property type="match status" value="1"/>
</dbReference>
<protein>
    <submittedName>
        <fullName evidence="9">ABC transporter permease</fullName>
    </submittedName>
</protein>
<dbReference type="PANTHER" id="PTHR30472">
    <property type="entry name" value="FERRIC ENTEROBACTIN TRANSPORT SYSTEM PERMEASE PROTEIN"/>
    <property type="match status" value="1"/>
</dbReference>
<dbReference type="InterPro" id="IPR000522">
    <property type="entry name" value="ABC_transptr_permease_BtuC"/>
</dbReference>
<feature type="transmembrane region" description="Helical" evidence="8">
    <location>
        <begin position="295"/>
        <end position="314"/>
    </location>
</feature>
<organism evidence="9 10">
    <name type="scientific">Actinoplanes couchii</name>
    <dbReference type="NCBI Taxonomy" id="403638"/>
    <lineage>
        <taxon>Bacteria</taxon>
        <taxon>Bacillati</taxon>
        <taxon>Actinomycetota</taxon>
        <taxon>Actinomycetes</taxon>
        <taxon>Micromonosporales</taxon>
        <taxon>Micromonosporaceae</taxon>
        <taxon>Actinoplanes</taxon>
    </lineage>
</organism>
<keyword evidence="7 8" id="KW-0472">Membrane</keyword>
<keyword evidence="6 8" id="KW-1133">Transmembrane helix</keyword>
<sequence>MGLILILLAMSVGMVNLASGDIPLPFADVLRTLIGQGDPGAEFIVLDLRLPRVAVGLLAGAALGVSGAVFQSLTRNPLGSPDFVGLTVGAATGALLAILVFNASGLSVAASAIVGCMITSVLIYLLAFRDGVQPFRLILMGIGVSALLEAFNSFLILRARIEDAVEAQVWQIGSVGGRDLLHVAIVGVPLLVVLPLILRLGRSLTMMRLGDETAALQGVPVERDRALLALGAVVLAAASTAAAGPVSFVALAAPHLAARLSRGSGPGVLPAAAMGALLMTGSDWVAQRILPDQDVPVGVVTAAVGGAYLTWLLVAEWRRGRRG</sequence>
<evidence type="ECO:0000256" key="7">
    <source>
        <dbReference type="ARBA" id="ARBA00023136"/>
    </source>
</evidence>
<dbReference type="PANTHER" id="PTHR30472:SF24">
    <property type="entry name" value="FERRIC ENTEROBACTIN TRANSPORT SYSTEM PERMEASE PROTEIN FEPG"/>
    <property type="match status" value="1"/>
</dbReference>
<comment type="similarity">
    <text evidence="2">Belongs to the binding-protein-dependent transport system permease family. FecCD subfamily.</text>
</comment>
<feature type="transmembrane region" description="Helical" evidence="8">
    <location>
        <begin position="83"/>
        <end position="101"/>
    </location>
</feature>
<evidence type="ECO:0000256" key="3">
    <source>
        <dbReference type="ARBA" id="ARBA00022448"/>
    </source>
</evidence>
<dbReference type="Gene3D" id="1.10.3470.10">
    <property type="entry name" value="ABC transporter involved in vitamin B12 uptake, BtuC"/>
    <property type="match status" value="1"/>
</dbReference>
<accession>A0ABQ3XKR6</accession>
<proteinExistence type="inferred from homology"/>
<keyword evidence="5 8" id="KW-0812">Transmembrane</keyword>
<evidence type="ECO:0000313" key="10">
    <source>
        <dbReference type="Proteomes" id="UP000612282"/>
    </source>
</evidence>
<keyword evidence="4" id="KW-1003">Cell membrane</keyword>
<dbReference type="Pfam" id="PF01032">
    <property type="entry name" value="FecCD"/>
    <property type="match status" value="1"/>
</dbReference>
<dbReference type="SUPFAM" id="SSF81345">
    <property type="entry name" value="ABC transporter involved in vitamin B12 uptake, BtuC"/>
    <property type="match status" value="1"/>
</dbReference>
<feature type="transmembrane region" description="Helical" evidence="8">
    <location>
        <begin position="138"/>
        <end position="160"/>
    </location>
</feature>
<evidence type="ECO:0000313" key="9">
    <source>
        <dbReference type="EMBL" id="GID59099.1"/>
    </source>
</evidence>
<feature type="transmembrane region" description="Helical" evidence="8">
    <location>
        <begin position="180"/>
        <end position="198"/>
    </location>
</feature>
<reference evidence="9 10" key="1">
    <citation type="submission" date="2021-01" db="EMBL/GenBank/DDBJ databases">
        <title>Whole genome shotgun sequence of Actinoplanes couchii NBRC 106145.</title>
        <authorList>
            <person name="Komaki H."/>
            <person name="Tamura T."/>
        </authorList>
    </citation>
    <scope>NUCLEOTIDE SEQUENCE [LARGE SCALE GENOMIC DNA]</scope>
    <source>
        <strain evidence="9 10">NBRC 106145</strain>
    </source>
</reference>
<keyword evidence="10" id="KW-1185">Reference proteome</keyword>
<name>A0ABQ3XKR6_9ACTN</name>
<feature type="transmembrane region" description="Helical" evidence="8">
    <location>
        <begin position="53"/>
        <end position="71"/>
    </location>
</feature>
<comment type="caution">
    <text evidence="9">The sequence shown here is derived from an EMBL/GenBank/DDBJ whole genome shotgun (WGS) entry which is preliminary data.</text>
</comment>
<evidence type="ECO:0000256" key="1">
    <source>
        <dbReference type="ARBA" id="ARBA00004651"/>
    </source>
</evidence>
<evidence type="ECO:0000256" key="2">
    <source>
        <dbReference type="ARBA" id="ARBA00007935"/>
    </source>
</evidence>
<keyword evidence="3" id="KW-0813">Transport</keyword>
<feature type="transmembrane region" description="Helical" evidence="8">
    <location>
        <begin position="226"/>
        <end position="253"/>
    </location>
</feature>
<gene>
    <name evidence="9" type="ORF">Aco03nite_075030</name>
</gene>
<evidence type="ECO:0000256" key="8">
    <source>
        <dbReference type="SAM" id="Phobius"/>
    </source>
</evidence>
<evidence type="ECO:0000256" key="5">
    <source>
        <dbReference type="ARBA" id="ARBA00022692"/>
    </source>
</evidence>
<dbReference type="EMBL" id="BOMG01000094">
    <property type="protein sequence ID" value="GID59099.1"/>
    <property type="molecule type" value="Genomic_DNA"/>
</dbReference>
<feature type="transmembrane region" description="Helical" evidence="8">
    <location>
        <begin position="107"/>
        <end position="126"/>
    </location>
</feature>
<dbReference type="Proteomes" id="UP000612282">
    <property type="component" value="Unassembled WGS sequence"/>
</dbReference>